<evidence type="ECO:0000313" key="5">
    <source>
        <dbReference type="EMBL" id="RZT98801.1"/>
    </source>
</evidence>
<dbReference type="RefSeq" id="WP_130303259.1">
    <property type="nucleotide sequence ID" value="NZ_SHKO01000001.1"/>
</dbReference>
<protein>
    <submittedName>
        <fullName evidence="5">Alpha-ketoglutarate-dependent taurine dioxygenase</fullName>
    </submittedName>
</protein>
<reference evidence="5 6" key="1">
    <citation type="submission" date="2019-02" db="EMBL/GenBank/DDBJ databases">
        <title>Genomic Encyclopedia of Type Strains, Phase IV (KMG-IV): sequencing the most valuable type-strain genomes for metagenomic binning, comparative biology and taxonomic classification.</title>
        <authorList>
            <person name="Goeker M."/>
        </authorList>
    </citation>
    <scope>NUCLEOTIDE SEQUENCE [LARGE SCALE GENOMIC DNA]</scope>
    <source>
        <strain evidence="5 6">DSM 23814</strain>
    </source>
</reference>
<feature type="domain" description="TauD/TfdA-like" evidence="4">
    <location>
        <begin position="50"/>
        <end position="304"/>
    </location>
</feature>
<proteinExistence type="predicted"/>
<name>A0A4Q7VQR3_9BURK</name>
<accession>A0A4Q7VQR3</accession>
<dbReference type="GO" id="GO:0017000">
    <property type="term" value="P:antibiotic biosynthetic process"/>
    <property type="evidence" value="ECO:0007669"/>
    <property type="project" value="UniProtKB-KW"/>
</dbReference>
<dbReference type="Gene3D" id="3.60.130.10">
    <property type="entry name" value="Clavaminate synthase-like"/>
    <property type="match status" value="1"/>
</dbReference>
<dbReference type="InterPro" id="IPR003819">
    <property type="entry name" value="TauD/TfdA-like"/>
</dbReference>
<evidence type="ECO:0000256" key="3">
    <source>
        <dbReference type="ARBA" id="ARBA00023194"/>
    </source>
</evidence>
<dbReference type="PANTHER" id="PTHR10696">
    <property type="entry name" value="GAMMA-BUTYROBETAINE HYDROXYLASE-RELATED"/>
    <property type="match status" value="1"/>
</dbReference>
<sequence length="372" mass="41942">MNSELPSAWTAQDMTDDQSWVQHLDADAIAGFEQALRHVRGVNKPMLDMTANDFPLNDAAKKALRSAFGATQGRWGVCLLKGFPVHNWSEDDARLVYWGIGLHVGVARTQNRASDVMTSVRDVGASYKTKNGRGYNTNAKLDFHADSADVVALLTLRTARSGGESKITSSITVIEEIERRHPELLEVLRAPIHHSYQGTQAPDQPPYYQCPILGSQPTHFALRANRKNTVAAERDFPELPRLTEQQNQALDMLDQLLADPSFCYSMWLEPGDLQLLNNYVVLHSRTEFEDYEEFHLKRHLLRLWLAIPGSQPLPEEWQDYFGDVRAGSVRGGMRGQGISDEFLAYERRQADHMGMPLNINQNLQTSNNRKSA</sequence>
<keyword evidence="5" id="KW-0223">Dioxygenase</keyword>
<dbReference type="EMBL" id="SHKO01000001">
    <property type="protein sequence ID" value="RZT98801.1"/>
    <property type="molecule type" value="Genomic_DNA"/>
</dbReference>
<dbReference type="SUPFAM" id="SSF51197">
    <property type="entry name" value="Clavaminate synthase-like"/>
    <property type="match status" value="1"/>
</dbReference>
<evidence type="ECO:0000256" key="2">
    <source>
        <dbReference type="ARBA" id="ARBA00023002"/>
    </source>
</evidence>
<dbReference type="OrthoDB" id="753054at2"/>
<keyword evidence="2" id="KW-0560">Oxidoreductase</keyword>
<keyword evidence="3" id="KW-0045">Antibiotic biosynthesis</keyword>
<dbReference type="Pfam" id="PF02668">
    <property type="entry name" value="TauD"/>
    <property type="match status" value="1"/>
</dbReference>
<evidence type="ECO:0000256" key="1">
    <source>
        <dbReference type="ARBA" id="ARBA00001954"/>
    </source>
</evidence>
<dbReference type="InterPro" id="IPR042098">
    <property type="entry name" value="TauD-like_sf"/>
</dbReference>
<dbReference type="InterPro" id="IPR050411">
    <property type="entry name" value="AlphaKG_dependent_hydroxylases"/>
</dbReference>
<dbReference type="Proteomes" id="UP000293398">
    <property type="component" value="Unassembled WGS sequence"/>
</dbReference>
<gene>
    <name evidence="5" type="ORF">EV681_0579</name>
</gene>
<comment type="caution">
    <text evidence="5">The sequence shown here is derived from an EMBL/GenBank/DDBJ whole genome shotgun (WGS) entry which is preliminary data.</text>
</comment>
<organism evidence="5 6">
    <name type="scientific">Advenella incenata</name>
    <dbReference type="NCBI Taxonomy" id="267800"/>
    <lineage>
        <taxon>Bacteria</taxon>
        <taxon>Pseudomonadati</taxon>
        <taxon>Pseudomonadota</taxon>
        <taxon>Betaproteobacteria</taxon>
        <taxon>Burkholderiales</taxon>
        <taxon>Alcaligenaceae</taxon>
    </lineage>
</organism>
<keyword evidence="6" id="KW-1185">Reference proteome</keyword>
<evidence type="ECO:0000259" key="4">
    <source>
        <dbReference type="Pfam" id="PF02668"/>
    </source>
</evidence>
<dbReference type="GO" id="GO:0016706">
    <property type="term" value="F:2-oxoglutarate-dependent dioxygenase activity"/>
    <property type="evidence" value="ECO:0007669"/>
    <property type="project" value="UniProtKB-ARBA"/>
</dbReference>
<evidence type="ECO:0000313" key="6">
    <source>
        <dbReference type="Proteomes" id="UP000293398"/>
    </source>
</evidence>
<comment type="cofactor">
    <cofactor evidence="1">
        <name>Fe(2+)</name>
        <dbReference type="ChEBI" id="CHEBI:29033"/>
    </cofactor>
</comment>
<dbReference type="AlphaFoldDB" id="A0A4Q7VQR3"/>
<dbReference type="PANTHER" id="PTHR10696:SF56">
    <property type="entry name" value="TAUD_TFDA-LIKE DOMAIN-CONTAINING PROTEIN"/>
    <property type="match status" value="1"/>
</dbReference>